<dbReference type="Pfam" id="PF00196">
    <property type="entry name" value="GerE"/>
    <property type="match status" value="1"/>
</dbReference>
<dbReference type="Gene3D" id="3.40.50.300">
    <property type="entry name" value="P-loop containing nucleotide triphosphate hydrolases"/>
    <property type="match status" value="1"/>
</dbReference>
<sequence>MRQQAQPAPDLREHGVPEDVSAAIACAMSGTPGERPATAADFGEQLRRIQHDHGLAVDEMALHAEAGAASSGQEPPPARTRSATFRPQIAHPVPARASKGNLSLGLTSFVGRRHELTEAKNLLTGSRLLTLTGIGGVGKTRLALQVAANVRRDYGGGVWLVELGELGTPSLLVDAVAGALGLRDHQARPLLEVLVEYLAARELLLVLDNCEHVIDAVAVLAVALLLACPGLRILATSREPLGIGGEAVLRVPPLTVPDGHREPSLRGLPRYDAVTLFAERAAAAVPGFEITEDNMVAVARICHRLDGLPLPIELAAARLRAMSPEQILERLTDRYALLTRGSRGAPSRQQTLRLSIDWSFELCTVREQLVWGRVSVFAGSFELDAAEQVCGAGLTSADLLDAVTSLVDKSILIRQEAGTVVRFRLLETVREYGREKLEQTGENVTLRRRHRDWYQALAVDAEVDWISARQLELTSRLRREQPNIREALEFCVTDDPAAGLHVAAALFPFWLSQGLYSEGRRWLDRFLATWAGPSSVEHIKSLYAASVLAGMLGDLPAGAALMAQGRAIAAHTSDPMTHAFIDYAEGTLALLGGDLARACSYFERALAVFGTREDRTLETGALSMLGMAYELRGQTERAIECHERVLTITEACGEALHRAYSLWALGVVAWQQGDATRAERLVEQALQLTRANFPRVAASCLEALAWIAGEHRDARRAAVLMGAAEELGRSVGSVAVIYPTLLVYHDACAEKARRDLGDKAFEAAGREGRHLDFDAAVAYALDERAPHTTDPAAGSAVKLTKREEQVAELVAEGMTNKAIAAKLVISERTAQGHVEHILTKLGFTSRAQVAAWVVEQLQR</sequence>
<dbReference type="Gene3D" id="1.10.10.10">
    <property type="entry name" value="Winged helix-like DNA-binding domain superfamily/Winged helix DNA-binding domain"/>
    <property type="match status" value="1"/>
</dbReference>
<dbReference type="SUPFAM" id="SSF46894">
    <property type="entry name" value="C-terminal effector domain of the bipartite response regulators"/>
    <property type="match status" value="1"/>
</dbReference>
<reference evidence="3" key="1">
    <citation type="submission" date="2016-10" db="EMBL/GenBank/DDBJ databases">
        <authorList>
            <person name="Varghese N."/>
            <person name="Submissions S."/>
        </authorList>
    </citation>
    <scope>NUCLEOTIDE SEQUENCE [LARGE SCALE GENOMIC DNA]</scope>
    <source>
        <strain evidence="3">DSM 44498</strain>
    </source>
</reference>
<dbReference type="InterPro" id="IPR027417">
    <property type="entry name" value="P-loop_NTPase"/>
</dbReference>
<dbReference type="InterPro" id="IPR016032">
    <property type="entry name" value="Sig_transdc_resp-reg_C-effctor"/>
</dbReference>
<protein>
    <submittedName>
        <fullName evidence="2">Non-specific serine/threonine protein kinase</fullName>
    </submittedName>
</protein>
<dbReference type="RefSeq" id="WP_072948714.1">
    <property type="nucleotide sequence ID" value="NZ_FNSV01000005.1"/>
</dbReference>
<dbReference type="GO" id="GO:0004674">
    <property type="term" value="F:protein serine/threonine kinase activity"/>
    <property type="evidence" value="ECO:0007669"/>
    <property type="project" value="UniProtKB-KW"/>
</dbReference>
<dbReference type="Pfam" id="PF13424">
    <property type="entry name" value="TPR_12"/>
    <property type="match status" value="1"/>
</dbReference>
<dbReference type="PANTHER" id="PTHR47691">
    <property type="entry name" value="REGULATOR-RELATED"/>
    <property type="match status" value="1"/>
</dbReference>
<accession>A0A1H4MDA3</accession>
<dbReference type="Proteomes" id="UP000183561">
    <property type="component" value="Unassembled WGS sequence"/>
</dbReference>
<dbReference type="SUPFAM" id="SSF52540">
    <property type="entry name" value="P-loop containing nucleoside triphosphate hydrolases"/>
    <property type="match status" value="1"/>
</dbReference>
<dbReference type="InterPro" id="IPR036388">
    <property type="entry name" value="WH-like_DNA-bd_sf"/>
</dbReference>
<dbReference type="Gene3D" id="1.25.40.10">
    <property type="entry name" value="Tetratricopeptide repeat domain"/>
    <property type="match status" value="1"/>
</dbReference>
<keyword evidence="2" id="KW-0418">Kinase</keyword>
<dbReference type="CDD" id="cd06170">
    <property type="entry name" value="LuxR_C_like"/>
    <property type="match status" value="1"/>
</dbReference>
<dbReference type="Pfam" id="PF25872">
    <property type="entry name" value="HTH_77"/>
    <property type="match status" value="1"/>
</dbReference>
<evidence type="ECO:0000259" key="1">
    <source>
        <dbReference type="PROSITE" id="PS50043"/>
    </source>
</evidence>
<keyword evidence="2" id="KW-0723">Serine/threonine-protein kinase</keyword>
<proteinExistence type="predicted"/>
<dbReference type="AlphaFoldDB" id="A0A1H4MDA3"/>
<name>A0A1H4MDA3_9NOCA</name>
<dbReference type="InterPro" id="IPR000792">
    <property type="entry name" value="Tscrpt_reg_LuxR_C"/>
</dbReference>
<dbReference type="InterPro" id="IPR011990">
    <property type="entry name" value="TPR-like_helical_dom_sf"/>
</dbReference>
<dbReference type="InterPro" id="IPR019734">
    <property type="entry name" value="TPR_rpt"/>
</dbReference>
<keyword evidence="3" id="KW-1185">Reference proteome</keyword>
<evidence type="ECO:0000313" key="3">
    <source>
        <dbReference type="Proteomes" id="UP000183561"/>
    </source>
</evidence>
<dbReference type="SMART" id="SM00028">
    <property type="entry name" value="TPR"/>
    <property type="match status" value="3"/>
</dbReference>
<dbReference type="PRINTS" id="PR00038">
    <property type="entry name" value="HTHLUXR"/>
</dbReference>
<dbReference type="PRINTS" id="PR00364">
    <property type="entry name" value="DISEASERSIST"/>
</dbReference>
<dbReference type="SMART" id="SM00421">
    <property type="entry name" value="HTH_LUXR"/>
    <property type="match status" value="1"/>
</dbReference>
<dbReference type="Pfam" id="PF13401">
    <property type="entry name" value="AAA_22"/>
    <property type="match status" value="1"/>
</dbReference>
<dbReference type="SUPFAM" id="SSF48452">
    <property type="entry name" value="TPR-like"/>
    <property type="match status" value="1"/>
</dbReference>
<feature type="domain" description="HTH luxR-type" evidence="1">
    <location>
        <begin position="792"/>
        <end position="857"/>
    </location>
</feature>
<evidence type="ECO:0000313" key="2">
    <source>
        <dbReference type="EMBL" id="SEB80999.1"/>
    </source>
</evidence>
<dbReference type="InterPro" id="IPR049945">
    <property type="entry name" value="AAA_22"/>
</dbReference>
<keyword evidence="2" id="KW-0808">Transferase</keyword>
<dbReference type="InterPro" id="IPR058852">
    <property type="entry name" value="HTH_77"/>
</dbReference>
<dbReference type="GO" id="GO:0016887">
    <property type="term" value="F:ATP hydrolysis activity"/>
    <property type="evidence" value="ECO:0007669"/>
    <property type="project" value="InterPro"/>
</dbReference>
<gene>
    <name evidence="2" type="ORF">SAMN04490239_1755</name>
</gene>
<dbReference type="PROSITE" id="PS50043">
    <property type="entry name" value="HTH_LUXR_2"/>
    <property type="match status" value="1"/>
</dbReference>
<dbReference type="GO" id="GO:0006355">
    <property type="term" value="P:regulation of DNA-templated transcription"/>
    <property type="evidence" value="ECO:0007669"/>
    <property type="project" value="InterPro"/>
</dbReference>
<dbReference type="PANTHER" id="PTHR47691:SF3">
    <property type="entry name" value="HTH-TYPE TRANSCRIPTIONAL REGULATOR RV0890C-RELATED"/>
    <property type="match status" value="1"/>
</dbReference>
<organism evidence="2 3">
    <name type="scientific">Rhodococcus koreensis</name>
    <dbReference type="NCBI Taxonomy" id="99653"/>
    <lineage>
        <taxon>Bacteria</taxon>
        <taxon>Bacillati</taxon>
        <taxon>Actinomycetota</taxon>
        <taxon>Actinomycetes</taxon>
        <taxon>Mycobacteriales</taxon>
        <taxon>Nocardiaceae</taxon>
        <taxon>Rhodococcus</taxon>
    </lineage>
</organism>
<dbReference type="GO" id="GO:0003677">
    <property type="term" value="F:DNA binding"/>
    <property type="evidence" value="ECO:0007669"/>
    <property type="project" value="InterPro"/>
</dbReference>
<dbReference type="EMBL" id="FNSV01000005">
    <property type="protein sequence ID" value="SEB80999.1"/>
    <property type="molecule type" value="Genomic_DNA"/>
</dbReference>